<evidence type="ECO:0000256" key="5">
    <source>
        <dbReference type="ARBA" id="ARBA00023180"/>
    </source>
</evidence>
<dbReference type="Pfam" id="PF05577">
    <property type="entry name" value="Peptidase_S28"/>
    <property type="match status" value="1"/>
</dbReference>
<gene>
    <name evidence="7" type="ORF">CHIRRI_LOCUS4125</name>
</gene>
<evidence type="ECO:0000256" key="2">
    <source>
        <dbReference type="ARBA" id="ARBA00022670"/>
    </source>
</evidence>
<protein>
    <recommendedName>
        <fullName evidence="9">Serine protease K12H4.7</fullName>
    </recommendedName>
</protein>
<dbReference type="Gene3D" id="1.20.120.980">
    <property type="entry name" value="Serine carboxypeptidase S28, SKS domain"/>
    <property type="match status" value="1"/>
</dbReference>
<accession>A0A9N9RQD1</accession>
<dbReference type="InterPro" id="IPR042269">
    <property type="entry name" value="Ser_carbopepase_S28_SKS"/>
</dbReference>
<evidence type="ECO:0000256" key="3">
    <source>
        <dbReference type="ARBA" id="ARBA00022729"/>
    </source>
</evidence>
<dbReference type="AlphaFoldDB" id="A0A9N9RQD1"/>
<organism evidence="7 8">
    <name type="scientific">Chironomus riparius</name>
    <dbReference type="NCBI Taxonomy" id="315576"/>
    <lineage>
        <taxon>Eukaryota</taxon>
        <taxon>Metazoa</taxon>
        <taxon>Ecdysozoa</taxon>
        <taxon>Arthropoda</taxon>
        <taxon>Hexapoda</taxon>
        <taxon>Insecta</taxon>
        <taxon>Pterygota</taxon>
        <taxon>Neoptera</taxon>
        <taxon>Endopterygota</taxon>
        <taxon>Diptera</taxon>
        <taxon>Nematocera</taxon>
        <taxon>Chironomoidea</taxon>
        <taxon>Chironomidae</taxon>
        <taxon>Chironominae</taxon>
        <taxon>Chironomus</taxon>
    </lineage>
</organism>
<dbReference type="PANTHER" id="PTHR11010:SF5">
    <property type="entry name" value="RE36938P-RELATED"/>
    <property type="match status" value="1"/>
</dbReference>
<dbReference type="GO" id="GO:0070008">
    <property type="term" value="F:serine-type exopeptidase activity"/>
    <property type="evidence" value="ECO:0007669"/>
    <property type="project" value="InterPro"/>
</dbReference>
<dbReference type="EMBL" id="OU895877">
    <property type="protein sequence ID" value="CAG9801191.1"/>
    <property type="molecule type" value="Genomic_DNA"/>
</dbReference>
<comment type="similarity">
    <text evidence="1">Belongs to the peptidase S28 family.</text>
</comment>
<dbReference type="PANTHER" id="PTHR11010">
    <property type="entry name" value="PROTEASE S28 PRO-X CARBOXYPEPTIDASE-RELATED"/>
    <property type="match status" value="1"/>
</dbReference>
<reference evidence="7" key="2">
    <citation type="submission" date="2022-10" db="EMBL/GenBank/DDBJ databases">
        <authorList>
            <consortium name="ENA_rothamsted_submissions"/>
            <consortium name="culmorum"/>
            <person name="King R."/>
        </authorList>
    </citation>
    <scope>NUCLEOTIDE SEQUENCE</scope>
</reference>
<dbReference type="Proteomes" id="UP001153620">
    <property type="component" value="Chromosome 1"/>
</dbReference>
<feature type="signal peptide" evidence="6">
    <location>
        <begin position="1"/>
        <end position="18"/>
    </location>
</feature>
<evidence type="ECO:0000256" key="4">
    <source>
        <dbReference type="ARBA" id="ARBA00022801"/>
    </source>
</evidence>
<evidence type="ECO:0008006" key="9">
    <source>
        <dbReference type="Google" id="ProtNLM"/>
    </source>
</evidence>
<feature type="chain" id="PRO_5040510514" description="Serine protease K12H4.7" evidence="6">
    <location>
        <begin position="19"/>
        <end position="499"/>
    </location>
</feature>
<keyword evidence="2" id="KW-0645">Protease</keyword>
<dbReference type="InterPro" id="IPR008758">
    <property type="entry name" value="Peptidase_S28"/>
</dbReference>
<name>A0A9N9RQD1_9DIPT</name>
<evidence type="ECO:0000313" key="8">
    <source>
        <dbReference type="Proteomes" id="UP001153620"/>
    </source>
</evidence>
<reference evidence="7" key="1">
    <citation type="submission" date="2022-01" db="EMBL/GenBank/DDBJ databases">
        <authorList>
            <person name="King R."/>
        </authorList>
    </citation>
    <scope>NUCLEOTIDE SEQUENCE</scope>
</reference>
<keyword evidence="3 6" id="KW-0732">Signal</keyword>
<dbReference type="Gene3D" id="3.40.50.1820">
    <property type="entry name" value="alpha/beta hydrolase"/>
    <property type="match status" value="1"/>
</dbReference>
<evidence type="ECO:0000313" key="7">
    <source>
        <dbReference type="EMBL" id="CAG9801191.1"/>
    </source>
</evidence>
<dbReference type="GO" id="GO:0008239">
    <property type="term" value="F:dipeptidyl-peptidase activity"/>
    <property type="evidence" value="ECO:0007669"/>
    <property type="project" value="TreeGrafter"/>
</dbReference>
<sequence>MKFLTLFVVLIICKFSSGFFGSTRYTNTHQEPVFQVSKTSGKFATPTEEWIEQRLDNFNPQDTRKWQMRYYQDLSLLEPNGPIFIYLGGEWTISSRSIMEGYLIHEMAKENQGALFYTEHRYYGQSHPTPDTKTENLKYLSIDQALADVAYFIEYIRSTVLGLEESKVLLVGASYSATMAAWMRMKYPHLVAGSFASSGPVFAKVDFYEYKEVMAKAIQDIGGDECTDIINNAFDDMEELVDQKNTTRISEAFALCQELELPIDIPHFFYEVSDIVAGLVQTHRNENIQNACTQMKNARNSTDDIGAFASWVRGDSALVSKGIKQLVGNRNAECLDFSYTKSMETFSNYTWGSLGNQQMRQWIYQTCAEFAWFQTSTSTDQIFGSTYGVDYFYRICNDLYDNKFSRKVIEFNVARTNAVYGGFGPELTNVVFTNGAIDPWHPMSVLEDLNESATSLKIPLSAHVSDLGATSDNDSKEMRATKEKVKNLVLKWIGVDNME</sequence>
<proteinExistence type="inferred from homology"/>
<keyword evidence="4" id="KW-0378">Hydrolase</keyword>
<dbReference type="InterPro" id="IPR029058">
    <property type="entry name" value="AB_hydrolase_fold"/>
</dbReference>
<dbReference type="OrthoDB" id="1735038at2759"/>
<keyword evidence="5" id="KW-0325">Glycoprotein</keyword>
<dbReference type="GO" id="GO:0006508">
    <property type="term" value="P:proteolysis"/>
    <property type="evidence" value="ECO:0007669"/>
    <property type="project" value="UniProtKB-KW"/>
</dbReference>
<dbReference type="SUPFAM" id="SSF53474">
    <property type="entry name" value="alpha/beta-Hydrolases"/>
    <property type="match status" value="1"/>
</dbReference>
<evidence type="ECO:0000256" key="1">
    <source>
        <dbReference type="ARBA" id="ARBA00011079"/>
    </source>
</evidence>
<evidence type="ECO:0000256" key="6">
    <source>
        <dbReference type="SAM" id="SignalP"/>
    </source>
</evidence>
<keyword evidence="8" id="KW-1185">Reference proteome</keyword>